<dbReference type="RefSeq" id="WP_093758827.1">
    <property type="nucleotide sequence ID" value="NZ_CP050292.1"/>
</dbReference>
<feature type="compositionally biased region" description="Basic and acidic residues" evidence="1">
    <location>
        <begin position="7"/>
        <end position="20"/>
    </location>
</feature>
<sequence>MPGTPRDLAERMAARQQRRAIDDGYVRESFTQPRENARKTARAFLDRFPKQAYMSEVERWRELPDGDIEFTMRRLRTAD</sequence>
<evidence type="ECO:0000256" key="1">
    <source>
        <dbReference type="SAM" id="MobiDB-lite"/>
    </source>
</evidence>
<accession>A0A7G6TVL8</accession>
<dbReference type="EMBL" id="CP050292">
    <property type="protein sequence ID" value="QND70800.1"/>
    <property type="molecule type" value="Genomic_DNA"/>
</dbReference>
<protein>
    <submittedName>
        <fullName evidence="2">Uncharacterized protein</fullName>
    </submittedName>
</protein>
<name>A0A7G6TVL8_9BRAD</name>
<organism evidence="2 3">
    <name type="scientific">Tardiphaga robiniae</name>
    <dbReference type="NCBI Taxonomy" id="943830"/>
    <lineage>
        <taxon>Bacteria</taxon>
        <taxon>Pseudomonadati</taxon>
        <taxon>Pseudomonadota</taxon>
        <taxon>Alphaproteobacteria</taxon>
        <taxon>Hyphomicrobiales</taxon>
        <taxon>Nitrobacteraceae</taxon>
        <taxon>Tardiphaga</taxon>
    </lineage>
</organism>
<reference evidence="3" key="1">
    <citation type="journal article" date="2020" name="Mol. Plant Microbe">
        <title>Rhizobial microsymbionts of the narrowly endemic Oxytropis species growing in Kamchatka are characterized by significant genetic diversity and possess a set of genes that are associated with T3SS and T6SS secretion systems and can affect the development of symbiosis.</title>
        <authorList>
            <person name="Safronova V."/>
            <person name="Guro P."/>
            <person name="Sazanova A."/>
            <person name="Kuznetsova I."/>
            <person name="Belimov A."/>
            <person name="Yakubov V."/>
            <person name="Chirak E."/>
            <person name="Afonin A."/>
            <person name="Gogolev Y."/>
            <person name="Andronov E."/>
            <person name="Tikhonovich I."/>
        </authorList>
    </citation>
    <scope>NUCLEOTIDE SEQUENCE [LARGE SCALE GENOMIC DNA]</scope>
    <source>
        <strain evidence="3">581</strain>
    </source>
</reference>
<dbReference type="Proteomes" id="UP000515291">
    <property type="component" value="Chromosome"/>
</dbReference>
<gene>
    <name evidence="2" type="ORF">HB776_05795</name>
</gene>
<evidence type="ECO:0000313" key="3">
    <source>
        <dbReference type="Proteomes" id="UP000515291"/>
    </source>
</evidence>
<dbReference type="AlphaFoldDB" id="A0A7G6TVL8"/>
<evidence type="ECO:0000313" key="2">
    <source>
        <dbReference type="EMBL" id="QND70800.1"/>
    </source>
</evidence>
<feature type="region of interest" description="Disordered" evidence="1">
    <location>
        <begin position="1"/>
        <end position="20"/>
    </location>
</feature>
<dbReference type="KEGG" id="trb:HB776_05795"/>
<proteinExistence type="predicted"/>